<dbReference type="EMBL" id="CP012332">
    <property type="protein sequence ID" value="AKU89768.1"/>
    <property type="molecule type" value="Genomic_DNA"/>
</dbReference>
<dbReference type="GO" id="GO:0016226">
    <property type="term" value="P:iron-sulfur cluster assembly"/>
    <property type="evidence" value="ECO:0007669"/>
    <property type="project" value="TreeGrafter"/>
</dbReference>
<evidence type="ECO:0000313" key="4">
    <source>
        <dbReference type="Proteomes" id="UP000055590"/>
    </source>
</evidence>
<evidence type="ECO:0000259" key="2">
    <source>
        <dbReference type="Pfam" id="PF01571"/>
    </source>
</evidence>
<dbReference type="NCBIfam" id="TIGR03317">
    <property type="entry name" value="ygfZ_signature"/>
    <property type="match status" value="1"/>
</dbReference>
<feature type="domain" description="GCVT N-terminal" evidence="2">
    <location>
        <begin position="7"/>
        <end position="263"/>
    </location>
</feature>
<dbReference type="OrthoDB" id="9796287at2"/>
<gene>
    <name evidence="3" type="ORF">AKJ08_0155</name>
</gene>
<dbReference type="InterPro" id="IPR045179">
    <property type="entry name" value="YgfZ/GcvT"/>
</dbReference>
<dbReference type="KEGG" id="vin:AKJ08_0155"/>
<accession>A0A0K1P8B8</accession>
<dbReference type="PANTHER" id="PTHR22602:SF0">
    <property type="entry name" value="TRANSFERASE CAF17, MITOCHONDRIAL-RELATED"/>
    <property type="match status" value="1"/>
</dbReference>
<name>A0A0K1P8B8_9BACT</name>
<evidence type="ECO:0000313" key="3">
    <source>
        <dbReference type="EMBL" id="AKU89768.1"/>
    </source>
</evidence>
<keyword evidence="1" id="KW-0809">Transit peptide</keyword>
<dbReference type="PIRSF" id="PIRSF006487">
    <property type="entry name" value="GcvT"/>
    <property type="match status" value="1"/>
</dbReference>
<dbReference type="InterPro" id="IPR027266">
    <property type="entry name" value="TrmE/GcvT-like"/>
</dbReference>
<proteinExistence type="predicted"/>
<dbReference type="SUPFAM" id="SSF103025">
    <property type="entry name" value="Folate-binding domain"/>
    <property type="match status" value="1"/>
</dbReference>
<dbReference type="InterPro" id="IPR017703">
    <property type="entry name" value="YgfZ/GCV_T_CS"/>
</dbReference>
<keyword evidence="4" id="KW-1185">Reference proteome</keyword>
<sequence length="358" mass="38125">MARILPLHSSHVSAGARLGMRDDAEIVLSFREASREWSSLTESAGVADRSHRAVLRVTGPEAKLFLHGLVTNQVKAVEAGQGNYTAIINARGKTLGDGRMLVVGKEELLLDLEPESREKVLSHLDQLLISEDCELHDVTDRWAILGVYGPESARVVADALGSAIPSLPLHHHVAVPFEGGEVRVVAAAPAGVAGLDFFVERSVVEPLWNRLLGAASRHGGGPIGDEILDAARIHHAIPRYGAELDESTIPLEVNLERAISYTKGCYVGQEVIAKATYRGQVRRKLVQLRVPHGAAPGASLLEGEKVAGALVSVLDPDPAGGGPLALGFVRPDRLELGARLAIEGGGEAEISWVPPPRE</sequence>
<organism evidence="3 4">
    <name type="scientific">Vulgatibacter incomptus</name>
    <dbReference type="NCBI Taxonomy" id="1391653"/>
    <lineage>
        <taxon>Bacteria</taxon>
        <taxon>Pseudomonadati</taxon>
        <taxon>Myxococcota</taxon>
        <taxon>Myxococcia</taxon>
        <taxon>Myxococcales</taxon>
        <taxon>Cystobacterineae</taxon>
        <taxon>Vulgatibacteraceae</taxon>
        <taxon>Vulgatibacter</taxon>
    </lineage>
</organism>
<dbReference type="InterPro" id="IPR006222">
    <property type="entry name" value="GCVT_N"/>
</dbReference>
<dbReference type="Gene3D" id="3.30.1360.120">
    <property type="entry name" value="Probable tRNA modification gtpase trme, domain 1"/>
    <property type="match status" value="1"/>
</dbReference>
<dbReference type="Pfam" id="PF01571">
    <property type="entry name" value="GCV_T"/>
    <property type="match status" value="1"/>
</dbReference>
<protein>
    <submittedName>
        <fullName evidence="3">Folate-dependent protein for Fe/S cluster synthesis/repair in oxidative stress</fullName>
    </submittedName>
</protein>
<dbReference type="AlphaFoldDB" id="A0A0K1P8B8"/>
<dbReference type="PANTHER" id="PTHR22602">
    <property type="entry name" value="TRANSFERASE CAF17, MITOCHONDRIAL-RELATED"/>
    <property type="match status" value="1"/>
</dbReference>
<evidence type="ECO:0000256" key="1">
    <source>
        <dbReference type="ARBA" id="ARBA00022946"/>
    </source>
</evidence>
<dbReference type="STRING" id="1391653.AKJ08_0155"/>
<reference evidence="3 4" key="1">
    <citation type="submission" date="2015-08" db="EMBL/GenBank/DDBJ databases">
        <authorList>
            <person name="Babu N.S."/>
            <person name="Beckwith C.J."/>
            <person name="Beseler K.G."/>
            <person name="Brison A."/>
            <person name="Carone J.V."/>
            <person name="Caskin T.P."/>
            <person name="Diamond M."/>
            <person name="Durham M.E."/>
            <person name="Foxe J.M."/>
            <person name="Go M."/>
            <person name="Henderson B.A."/>
            <person name="Jones I.B."/>
            <person name="McGettigan J.A."/>
            <person name="Micheletti S.J."/>
            <person name="Nasrallah M.E."/>
            <person name="Ortiz D."/>
            <person name="Piller C.R."/>
            <person name="Privatt S.R."/>
            <person name="Schneider S.L."/>
            <person name="Sharp S."/>
            <person name="Smith T.C."/>
            <person name="Stanton J.D."/>
            <person name="Ullery H.E."/>
            <person name="Wilson R.J."/>
            <person name="Serrano M.G."/>
            <person name="Buck G."/>
            <person name="Lee V."/>
            <person name="Wang Y."/>
            <person name="Carvalho R."/>
            <person name="Voegtly L."/>
            <person name="Shi R."/>
            <person name="Duckworth R."/>
            <person name="Johnson A."/>
            <person name="Loviza R."/>
            <person name="Walstead R."/>
            <person name="Shah Z."/>
            <person name="Kiflezghi M."/>
            <person name="Wade K."/>
            <person name="Ball S.L."/>
            <person name="Bradley K.W."/>
            <person name="Asai D.J."/>
            <person name="Bowman C.A."/>
            <person name="Russell D.A."/>
            <person name="Pope W.H."/>
            <person name="Jacobs-Sera D."/>
            <person name="Hendrix R.W."/>
            <person name="Hatfull G.F."/>
        </authorList>
    </citation>
    <scope>NUCLEOTIDE SEQUENCE [LARGE SCALE GENOMIC DNA]</scope>
    <source>
        <strain evidence="3 4">DSM 27710</strain>
    </source>
</reference>
<dbReference type="PATRIC" id="fig|1391653.3.peg.162"/>
<dbReference type="Proteomes" id="UP000055590">
    <property type="component" value="Chromosome"/>
</dbReference>
<dbReference type="RefSeq" id="WP_082342507.1">
    <property type="nucleotide sequence ID" value="NZ_CP012332.1"/>
</dbReference>